<dbReference type="EMBL" id="CAKAEH010001671">
    <property type="protein sequence ID" value="CAG9538559.1"/>
    <property type="molecule type" value="Genomic_DNA"/>
</dbReference>
<evidence type="ECO:0000313" key="1">
    <source>
        <dbReference type="EMBL" id="CAG9538559.1"/>
    </source>
</evidence>
<sequence length="155" mass="17134">MSHKIVKRCSCQPSSCTCSPIQIMLQICSCPCTCTPSVQPIYPPPVTYTIPTTTLPPFTPPPPIIPAQSPYCCVLFICISCSSYGSTYSQPQQLPQYRPPSYLPPPSSYNYPQQLPSTYRYQIPAQQTPYAYPTATSTCSIGFTICFSGKFCCRN</sequence>
<reference evidence="1" key="1">
    <citation type="submission" date="2021-09" db="EMBL/GenBank/DDBJ databases">
        <authorList>
            <consortium name="Pathogen Informatics"/>
        </authorList>
    </citation>
    <scope>NUCLEOTIDE SEQUENCE</scope>
</reference>
<keyword evidence="2" id="KW-1185">Reference proteome</keyword>
<dbReference type="AlphaFoldDB" id="A0A8J2PX62"/>
<gene>
    <name evidence="1" type="ORF">CJOHNSTONI_LOCUS8255</name>
</gene>
<organism evidence="1 2">
    <name type="scientific">Cercopithifilaria johnstoni</name>
    <dbReference type="NCBI Taxonomy" id="2874296"/>
    <lineage>
        <taxon>Eukaryota</taxon>
        <taxon>Metazoa</taxon>
        <taxon>Ecdysozoa</taxon>
        <taxon>Nematoda</taxon>
        <taxon>Chromadorea</taxon>
        <taxon>Rhabditida</taxon>
        <taxon>Spirurina</taxon>
        <taxon>Spiruromorpha</taxon>
        <taxon>Filarioidea</taxon>
        <taxon>Onchocercidae</taxon>
        <taxon>Cercopithifilaria</taxon>
    </lineage>
</organism>
<comment type="caution">
    <text evidence="1">The sequence shown here is derived from an EMBL/GenBank/DDBJ whole genome shotgun (WGS) entry which is preliminary data.</text>
</comment>
<accession>A0A8J2PX62</accession>
<dbReference type="OrthoDB" id="5872524at2759"/>
<name>A0A8J2PX62_9BILA</name>
<dbReference type="Proteomes" id="UP000746747">
    <property type="component" value="Unassembled WGS sequence"/>
</dbReference>
<evidence type="ECO:0000313" key="2">
    <source>
        <dbReference type="Proteomes" id="UP000746747"/>
    </source>
</evidence>
<protein>
    <submittedName>
        <fullName evidence="1">Uncharacterized protein</fullName>
    </submittedName>
</protein>
<proteinExistence type="predicted"/>